<dbReference type="OrthoDB" id="1911848at2759"/>
<comment type="caution">
    <text evidence="1">The sequence shown here is derived from an EMBL/GenBank/DDBJ whole genome shotgun (WGS) entry which is preliminary data.</text>
</comment>
<reference evidence="1" key="1">
    <citation type="submission" date="2022-10" db="EMBL/GenBank/DDBJ databases">
        <title>Tapping the CABI collections for fungal endophytes: first genome assemblies for Collariella, Neodidymelliopsis, Ascochyta clinopodiicola, Didymella pomorum, Didymosphaeria variabile, Neocosmospora piperis and Neocucurbitaria cava.</title>
        <authorList>
            <person name="Hill R."/>
        </authorList>
    </citation>
    <scope>NUCLEOTIDE SEQUENCE</scope>
    <source>
        <strain evidence="1">IMI 355091</strain>
    </source>
</reference>
<protein>
    <submittedName>
        <fullName evidence="1">Uncharacterized protein</fullName>
    </submittedName>
</protein>
<sequence length="234" mass="26593">MDVISLITGLPGLITTRADLYKMTMTHRYQTLVTISSLIPKYEMNAIKLSSTQQNLNPLENFFRFRIKEQTNSKRPKPFKRTLDVTVKPLTWATAESARVDKFLTDLETLNAGLGFVLDKLSGSGAGLLPSRTLPYISDEGNLRAIIDAMNQRNLELAHCAEIKRDVPLALDSIEAIQHNHETRFKLTFEDFEPGPPKFLVPDIELTPLEWKNKATGEREPVLLEFKDCYDSRK</sequence>
<dbReference type="AlphaFoldDB" id="A0A9W8ZES3"/>
<evidence type="ECO:0000313" key="2">
    <source>
        <dbReference type="Proteomes" id="UP001140510"/>
    </source>
</evidence>
<gene>
    <name evidence="1" type="ORF">N0V91_006482</name>
</gene>
<name>A0A9W8ZES3_9PLEO</name>
<dbReference type="Proteomes" id="UP001140510">
    <property type="component" value="Unassembled WGS sequence"/>
</dbReference>
<evidence type="ECO:0000313" key="1">
    <source>
        <dbReference type="EMBL" id="KAJ4403605.1"/>
    </source>
</evidence>
<proteinExistence type="predicted"/>
<accession>A0A9W8ZES3</accession>
<dbReference type="EMBL" id="JAPEVA010000050">
    <property type="protein sequence ID" value="KAJ4403605.1"/>
    <property type="molecule type" value="Genomic_DNA"/>
</dbReference>
<keyword evidence="2" id="KW-1185">Reference proteome</keyword>
<dbReference type="Gene3D" id="1.20.120.1020">
    <property type="entry name" value="Prion-inhibition and propagation, HeLo domain"/>
    <property type="match status" value="1"/>
</dbReference>
<dbReference type="InterPro" id="IPR038305">
    <property type="entry name" value="HeLo_sf"/>
</dbReference>
<organism evidence="1 2">
    <name type="scientific">Didymella pomorum</name>
    <dbReference type="NCBI Taxonomy" id="749634"/>
    <lineage>
        <taxon>Eukaryota</taxon>
        <taxon>Fungi</taxon>
        <taxon>Dikarya</taxon>
        <taxon>Ascomycota</taxon>
        <taxon>Pezizomycotina</taxon>
        <taxon>Dothideomycetes</taxon>
        <taxon>Pleosporomycetidae</taxon>
        <taxon>Pleosporales</taxon>
        <taxon>Pleosporineae</taxon>
        <taxon>Didymellaceae</taxon>
        <taxon>Didymella</taxon>
    </lineage>
</organism>